<accession>A0A645F7X8</accession>
<dbReference type="AlphaFoldDB" id="A0A645F7X8"/>
<dbReference type="EMBL" id="VSSQ01056156">
    <property type="protein sequence ID" value="MPN10010.1"/>
    <property type="molecule type" value="Genomic_DNA"/>
</dbReference>
<gene>
    <name evidence="2" type="ORF">SDC9_157303</name>
</gene>
<proteinExistence type="predicted"/>
<keyword evidence="1" id="KW-0472">Membrane</keyword>
<sequence>MANFYFEYGILLYKLEYLGIDAGHLFFFFVVILEWLPLRVIGDHKHRRLIDVLFLFRGKDRFP</sequence>
<name>A0A645F7X8_9ZZZZ</name>
<reference evidence="2" key="1">
    <citation type="submission" date="2019-08" db="EMBL/GenBank/DDBJ databases">
        <authorList>
            <person name="Kucharzyk K."/>
            <person name="Murdoch R.W."/>
            <person name="Higgins S."/>
            <person name="Loffler F."/>
        </authorList>
    </citation>
    <scope>NUCLEOTIDE SEQUENCE</scope>
</reference>
<evidence type="ECO:0000256" key="1">
    <source>
        <dbReference type="SAM" id="Phobius"/>
    </source>
</evidence>
<evidence type="ECO:0000313" key="2">
    <source>
        <dbReference type="EMBL" id="MPN10010.1"/>
    </source>
</evidence>
<feature type="transmembrane region" description="Helical" evidence="1">
    <location>
        <begin position="20"/>
        <end position="38"/>
    </location>
</feature>
<keyword evidence="1" id="KW-1133">Transmembrane helix</keyword>
<keyword evidence="1" id="KW-0812">Transmembrane</keyword>
<organism evidence="2">
    <name type="scientific">bioreactor metagenome</name>
    <dbReference type="NCBI Taxonomy" id="1076179"/>
    <lineage>
        <taxon>unclassified sequences</taxon>
        <taxon>metagenomes</taxon>
        <taxon>ecological metagenomes</taxon>
    </lineage>
</organism>
<comment type="caution">
    <text evidence="2">The sequence shown here is derived from an EMBL/GenBank/DDBJ whole genome shotgun (WGS) entry which is preliminary data.</text>
</comment>
<protein>
    <submittedName>
        <fullName evidence="2">Uncharacterized protein</fullName>
    </submittedName>
</protein>